<dbReference type="OrthoDB" id="833520at2"/>
<evidence type="ECO:0000256" key="2">
    <source>
        <dbReference type="ARBA" id="ARBA00023125"/>
    </source>
</evidence>
<dbReference type="RefSeq" id="WP_079689218.1">
    <property type="nucleotide sequence ID" value="NZ_FUZU01000003.1"/>
</dbReference>
<dbReference type="PROSITE" id="PS50932">
    <property type="entry name" value="HTH_LACI_2"/>
    <property type="match status" value="1"/>
</dbReference>
<evidence type="ECO:0000313" key="5">
    <source>
        <dbReference type="EMBL" id="SKC84235.1"/>
    </source>
</evidence>
<evidence type="ECO:0000313" key="6">
    <source>
        <dbReference type="Proteomes" id="UP000190961"/>
    </source>
</evidence>
<dbReference type="Pfam" id="PF00356">
    <property type="entry name" value="LacI"/>
    <property type="match status" value="1"/>
</dbReference>
<dbReference type="InterPro" id="IPR000843">
    <property type="entry name" value="HTH_LacI"/>
</dbReference>
<accession>A0A1T5M7W6</accession>
<keyword evidence="6" id="KW-1185">Reference proteome</keyword>
<dbReference type="SUPFAM" id="SSF53822">
    <property type="entry name" value="Periplasmic binding protein-like I"/>
    <property type="match status" value="1"/>
</dbReference>
<reference evidence="5 6" key="1">
    <citation type="submission" date="2017-02" db="EMBL/GenBank/DDBJ databases">
        <authorList>
            <person name="Peterson S.W."/>
        </authorList>
    </citation>
    <scope>NUCLEOTIDE SEQUENCE [LARGE SCALE GENOMIC DNA]</scope>
    <source>
        <strain evidence="5 6">DSM 25262</strain>
    </source>
</reference>
<feature type="domain" description="HTH lacI-type" evidence="4">
    <location>
        <begin position="53"/>
        <end position="107"/>
    </location>
</feature>
<dbReference type="InterPro" id="IPR028082">
    <property type="entry name" value="Peripla_BP_I"/>
</dbReference>
<dbReference type="InterPro" id="IPR046335">
    <property type="entry name" value="LacI/GalR-like_sensor"/>
</dbReference>
<dbReference type="CDD" id="cd06267">
    <property type="entry name" value="PBP1_LacI_sugar_binding-like"/>
    <property type="match status" value="1"/>
</dbReference>
<protein>
    <submittedName>
        <fullName evidence="5">Transcriptional regulator, LacI family</fullName>
    </submittedName>
</protein>
<dbReference type="Gene3D" id="1.10.260.40">
    <property type="entry name" value="lambda repressor-like DNA-binding domains"/>
    <property type="match status" value="1"/>
</dbReference>
<dbReference type="SMART" id="SM00354">
    <property type="entry name" value="HTH_LACI"/>
    <property type="match status" value="1"/>
</dbReference>
<dbReference type="CDD" id="cd01392">
    <property type="entry name" value="HTH_LacI"/>
    <property type="match status" value="1"/>
</dbReference>
<proteinExistence type="predicted"/>
<dbReference type="AlphaFoldDB" id="A0A1T5M7W6"/>
<organism evidence="5 6">
    <name type="scientific">Ohtaekwangia koreensis</name>
    <dbReference type="NCBI Taxonomy" id="688867"/>
    <lineage>
        <taxon>Bacteria</taxon>
        <taxon>Pseudomonadati</taxon>
        <taxon>Bacteroidota</taxon>
        <taxon>Cytophagia</taxon>
        <taxon>Cytophagales</taxon>
        <taxon>Fulvivirgaceae</taxon>
        <taxon>Ohtaekwangia</taxon>
    </lineage>
</organism>
<dbReference type="STRING" id="688867.SAMN05660236_4721"/>
<keyword evidence="1" id="KW-0805">Transcription regulation</keyword>
<sequence length="389" mass="43007">MIKCVKCSDVDAIAKAGIIRGKQRYYCGRCDYYFTLPSLEVPLVAVSSKKHQPTIVDIARELQISKSTVSRALHGHSDINEETRKAVLDVAKKLDYQPNLLAYGLAKSKSLTIGIIVPEFINSFFPYVIIGAQEIANPAGYHVLICQSNESYQTEIDNTNVLMSSRVDGILVSLTGKTPNVEHFRKFERAGIPIVYFNRVTTDVCASKVIVDDYDGAYKGVQHLIQNGCSRIAHIAGPQNLQICKDRLQGYQDALLHHGMEINESLIIYHDLNPESALHCAQHLLDLPERPDGLFALNDPAAIATMQVAKEKGIRIPEELAVVGFSNEPTSALVEPGLTTLAQPMAEIGKTAVNLLFKQMNDVSDCFIPETKILKTTLIVRKSSLKKQF</sequence>
<dbReference type="Pfam" id="PF13377">
    <property type="entry name" value="Peripla_BP_3"/>
    <property type="match status" value="1"/>
</dbReference>
<name>A0A1T5M7W6_9BACT</name>
<dbReference type="PANTHER" id="PTHR30146:SF109">
    <property type="entry name" value="HTH-TYPE TRANSCRIPTIONAL REGULATOR GALS"/>
    <property type="match status" value="1"/>
</dbReference>
<evidence type="ECO:0000256" key="1">
    <source>
        <dbReference type="ARBA" id="ARBA00023015"/>
    </source>
</evidence>
<dbReference type="SUPFAM" id="SSF47413">
    <property type="entry name" value="lambda repressor-like DNA-binding domains"/>
    <property type="match status" value="1"/>
</dbReference>
<dbReference type="Gene3D" id="3.40.50.2300">
    <property type="match status" value="2"/>
</dbReference>
<keyword evidence="3" id="KW-0804">Transcription</keyword>
<dbReference type="InterPro" id="IPR010982">
    <property type="entry name" value="Lambda_DNA-bd_dom_sf"/>
</dbReference>
<dbReference type="PANTHER" id="PTHR30146">
    <property type="entry name" value="LACI-RELATED TRANSCRIPTIONAL REPRESSOR"/>
    <property type="match status" value="1"/>
</dbReference>
<evidence type="ECO:0000259" key="4">
    <source>
        <dbReference type="PROSITE" id="PS50932"/>
    </source>
</evidence>
<dbReference type="GO" id="GO:0000976">
    <property type="term" value="F:transcription cis-regulatory region binding"/>
    <property type="evidence" value="ECO:0007669"/>
    <property type="project" value="TreeGrafter"/>
</dbReference>
<dbReference type="Proteomes" id="UP000190961">
    <property type="component" value="Unassembled WGS sequence"/>
</dbReference>
<evidence type="ECO:0000256" key="3">
    <source>
        <dbReference type="ARBA" id="ARBA00023163"/>
    </source>
</evidence>
<keyword evidence="2" id="KW-0238">DNA-binding</keyword>
<dbReference type="EMBL" id="FUZU01000003">
    <property type="protein sequence ID" value="SKC84235.1"/>
    <property type="molecule type" value="Genomic_DNA"/>
</dbReference>
<dbReference type="GO" id="GO:0003700">
    <property type="term" value="F:DNA-binding transcription factor activity"/>
    <property type="evidence" value="ECO:0007669"/>
    <property type="project" value="TreeGrafter"/>
</dbReference>
<gene>
    <name evidence="5" type="ORF">SAMN05660236_4721</name>
</gene>